<dbReference type="InterPro" id="IPR012373">
    <property type="entry name" value="Ferrdict_sens_TM"/>
</dbReference>
<evidence type="ECO:0000313" key="4">
    <source>
        <dbReference type="Proteomes" id="UP000218366"/>
    </source>
</evidence>
<gene>
    <name evidence="3" type="ORF">COC42_03155</name>
</gene>
<dbReference type="OrthoDB" id="7346218at2"/>
<dbReference type="Pfam" id="PF04773">
    <property type="entry name" value="FecR"/>
    <property type="match status" value="1"/>
</dbReference>
<keyword evidence="4" id="KW-1185">Reference proteome</keyword>
<dbReference type="GO" id="GO:0016989">
    <property type="term" value="F:sigma factor antagonist activity"/>
    <property type="evidence" value="ECO:0007669"/>
    <property type="project" value="TreeGrafter"/>
</dbReference>
<protein>
    <recommendedName>
        <fullName evidence="2">FecR protein domain-containing protein</fullName>
    </recommendedName>
</protein>
<comment type="caution">
    <text evidence="3">The sequence shown here is derived from an EMBL/GenBank/DDBJ whole genome shotgun (WGS) entry which is preliminary data.</text>
</comment>
<dbReference type="PIRSF" id="PIRSF018266">
    <property type="entry name" value="FecR"/>
    <property type="match status" value="1"/>
</dbReference>
<dbReference type="AlphaFoldDB" id="A0A2A4B6Y8"/>
<feature type="region of interest" description="Disordered" evidence="1">
    <location>
        <begin position="64"/>
        <end position="85"/>
    </location>
</feature>
<proteinExistence type="predicted"/>
<feature type="domain" description="FecR protein" evidence="2">
    <location>
        <begin position="114"/>
        <end position="204"/>
    </location>
</feature>
<dbReference type="Gene3D" id="2.60.120.1440">
    <property type="match status" value="1"/>
</dbReference>
<evidence type="ECO:0000313" key="3">
    <source>
        <dbReference type="EMBL" id="PCD03406.1"/>
    </source>
</evidence>
<organism evidence="3 4">
    <name type="scientific">Sphingomonas spermidinifaciens</name>
    <dbReference type="NCBI Taxonomy" id="1141889"/>
    <lineage>
        <taxon>Bacteria</taxon>
        <taxon>Pseudomonadati</taxon>
        <taxon>Pseudomonadota</taxon>
        <taxon>Alphaproteobacteria</taxon>
        <taxon>Sphingomonadales</taxon>
        <taxon>Sphingomonadaceae</taxon>
        <taxon>Sphingomonas</taxon>
    </lineage>
</organism>
<evidence type="ECO:0000256" key="1">
    <source>
        <dbReference type="SAM" id="MobiDB-lite"/>
    </source>
</evidence>
<sequence length="316" mass="33334">MTAFGGEGDTGPVDGEALDWALRMTDPEADWEAFTAWLEGDPARAGRYDRAVVELERMTRAIPVAAPPASEDRRPLAAPPPPRSRRGWMSAAIAAALVGSVGLGVWSQRDQSYTVATRPGEQRTVELADGSSITLAGGSRVRLDGADPRSAAVEAGDMLFTVRHDAAMPFRVRAGDLTLVDLGTVFDVRTGGGRTRVAVSEGAVMVGGGGRSLRLDPGQAVVSDGRALRRERQDVAEIGGWREGLLTFSDATLDEVAAALSRHLGVAVAAAPAVGTRPFNGSIELAPLRRDPRLLGELLGVEIRRDGGGWTLDAPR</sequence>
<dbReference type="PANTHER" id="PTHR30273:SF2">
    <property type="entry name" value="PROTEIN FECR"/>
    <property type="match status" value="1"/>
</dbReference>
<accession>A0A2A4B6Y8</accession>
<dbReference type="RefSeq" id="WP_096341806.1">
    <property type="nucleotide sequence ID" value="NZ_NWMW01000001.1"/>
</dbReference>
<dbReference type="Proteomes" id="UP000218366">
    <property type="component" value="Unassembled WGS sequence"/>
</dbReference>
<name>A0A2A4B6Y8_9SPHN</name>
<dbReference type="PANTHER" id="PTHR30273">
    <property type="entry name" value="PERIPLASMIC SIGNAL SENSOR AND SIGMA FACTOR ACTIVATOR FECR-RELATED"/>
    <property type="match status" value="1"/>
</dbReference>
<evidence type="ECO:0000259" key="2">
    <source>
        <dbReference type="Pfam" id="PF04773"/>
    </source>
</evidence>
<dbReference type="EMBL" id="NWMW01000001">
    <property type="protein sequence ID" value="PCD03406.1"/>
    <property type="molecule type" value="Genomic_DNA"/>
</dbReference>
<dbReference type="InterPro" id="IPR006860">
    <property type="entry name" value="FecR"/>
</dbReference>
<reference evidence="3 4" key="1">
    <citation type="submission" date="2017-09" db="EMBL/GenBank/DDBJ databases">
        <title>Sphingomonas spermidinifaciens 9NM-10, whole genome shotgun sequence.</title>
        <authorList>
            <person name="Feng G."/>
            <person name="Zhu H."/>
        </authorList>
    </citation>
    <scope>NUCLEOTIDE SEQUENCE [LARGE SCALE GENOMIC DNA]</scope>
    <source>
        <strain evidence="3 4">9NM-10</strain>
    </source>
</reference>